<dbReference type="InterPro" id="IPR014729">
    <property type="entry name" value="Rossmann-like_a/b/a_fold"/>
</dbReference>
<dbReference type="InterPro" id="IPR051599">
    <property type="entry name" value="Cell_Envelope_Assoc"/>
</dbReference>
<name>A0A650EPF8_9SPIO</name>
<dbReference type="Pfam" id="PF02698">
    <property type="entry name" value="DUF218"/>
    <property type="match status" value="1"/>
</dbReference>
<evidence type="ECO:0000313" key="2">
    <source>
        <dbReference type="EMBL" id="QGT51466.1"/>
    </source>
</evidence>
<dbReference type="InterPro" id="IPR003848">
    <property type="entry name" value="DUF218"/>
</dbReference>
<dbReference type="PANTHER" id="PTHR30336">
    <property type="entry name" value="INNER MEMBRANE PROTEIN, PROBABLE PERMEASE"/>
    <property type="match status" value="1"/>
</dbReference>
<dbReference type="Gene3D" id="3.40.50.620">
    <property type="entry name" value="HUPs"/>
    <property type="match status" value="1"/>
</dbReference>
<dbReference type="GO" id="GO:0043164">
    <property type="term" value="P:Gram-negative-bacterium-type cell wall biogenesis"/>
    <property type="evidence" value="ECO:0007669"/>
    <property type="project" value="TreeGrafter"/>
</dbReference>
<dbReference type="PANTHER" id="PTHR30336:SF4">
    <property type="entry name" value="ENVELOPE BIOGENESIS FACTOR ELYC"/>
    <property type="match status" value="1"/>
</dbReference>
<organism evidence="2">
    <name type="scientific">uncultured Spirochaetaceae bacterium</name>
    <dbReference type="NCBI Taxonomy" id="201186"/>
    <lineage>
        <taxon>Bacteria</taxon>
        <taxon>Pseudomonadati</taxon>
        <taxon>Spirochaetota</taxon>
        <taxon>Spirochaetia</taxon>
        <taxon>Spirochaetales</taxon>
        <taxon>Spirochaetaceae</taxon>
        <taxon>environmental samples</taxon>
    </lineage>
</organism>
<dbReference type="CDD" id="cd06259">
    <property type="entry name" value="YdcF-like"/>
    <property type="match status" value="1"/>
</dbReference>
<dbReference type="AlphaFoldDB" id="A0A650EPF8"/>
<dbReference type="EMBL" id="MN577574">
    <property type="protein sequence ID" value="QGT51466.1"/>
    <property type="molecule type" value="Genomic_DNA"/>
</dbReference>
<gene>
    <name evidence="2" type="ORF">Unknown280_1580</name>
</gene>
<proteinExistence type="predicted"/>
<feature type="domain" description="DUF218" evidence="1">
    <location>
        <begin position="10"/>
        <end position="134"/>
    </location>
</feature>
<evidence type="ECO:0000259" key="1">
    <source>
        <dbReference type="Pfam" id="PF02698"/>
    </source>
</evidence>
<dbReference type="GO" id="GO:0000270">
    <property type="term" value="P:peptidoglycan metabolic process"/>
    <property type="evidence" value="ECO:0007669"/>
    <property type="project" value="TreeGrafter"/>
</dbReference>
<sequence>MKNATVSDSVQKRIAFTADYLKKHPDAIAVVTGGKSKFDPCAESDILKPALCSYGIEEDRVLAENQAKDTIQNFKFSAQLLAKNSGVDVQQILESPITVITSDFHIARAERLAKRMGFTNIYGAASSTPLLFVPNSYAREICTYVKLNLRIFLTRKPNRHMIADVIFDNEESALKTLPNGLL</sequence>
<accession>A0A650EPF8</accession>
<dbReference type="GO" id="GO:0005886">
    <property type="term" value="C:plasma membrane"/>
    <property type="evidence" value="ECO:0007669"/>
    <property type="project" value="TreeGrafter"/>
</dbReference>
<reference evidence="2" key="1">
    <citation type="journal article" date="2020" name="J. ISSAAS">
        <title>Lactobacilli and other gastrointestinal microbiota of Peromyscus leucopus, reservoir host for agents of Lyme disease and other zoonoses in North America.</title>
        <authorList>
            <person name="Milovic A."/>
            <person name="Bassam K."/>
            <person name="Shao H."/>
            <person name="Chatzistamou I."/>
            <person name="Tufts D.M."/>
            <person name="Diuk-Wasser M."/>
            <person name="Barbour A.G."/>
        </authorList>
    </citation>
    <scope>NUCLEOTIDE SEQUENCE</scope>
    <source>
        <strain evidence="2">LL50</strain>
    </source>
</reference>
<protein>
    <recommendedName>
        <fullName evidence="1">DUF218 domain-containing protein</fullName>
    </recommendedName>
</protein>